<reference evidence="16" key="1">
    <citation type="submission" date="2022-11" db="UniProtKB">
        <authorList>
            <consortium name="WormBaseParasite"/>
        </authorList>
    </citation>
    <scope>IDENTIFICATION</scope>
</reference>
<dbReference type="InterPro" id="IPR010920">
    <property type="entry name" value="LSM_dom_sf"/>
</dbReference>
<protein>
    <recommendedName>
        <fullName evidence="12">U6 snRNA-associated Sm-like protein LSm8</fullName>
    </recommendedName>
</protein>
<dbReference type="InterPro" id="IPR047575">
    <property type="entry name" value="Sm"/>
</dbReference>
<dbReference type="AlphaFoldDB" id="A0A915PWJ3"/>
<dbReference type="PANTHER" id="PTHR15588:SF9">
    <property type="entry name" value="U6 SNRNA-ASSOCIATED SM-LIKE PROTEIN LSM8"/>
    <property type="match status" value="1"/>
</dbReference>
<evidence type="ECO:0000256" key="1">
    <source>
        <dbReference type="ARBA" id="ARBA00004123"/>
    </source>
</evidence>
<evidence type="ECO:0000256" key="8">
    <source>
        <dbReference type="ARBA" id="ARBA00023242"/>
    </source>
</evidence>
<sequence length="601" mass="67999">MTQTLESFINKVISVITGDGRNIVGLMKGFDQTINLVLEDSHERVFSEDTGVEQIPLGLYIVRGDNVAVIGELDEDLDKRLDFSKMKAPPLGPEISATSLRLNVMLEAEKVSLPNSDLKVSCLLLTAEQQSSEVWPLTRTRLLKRQSESDANHHKNHGDILQRHFLDRKQMSSRYYFEKTFDITRSDFGSARCSRTERMKNADELTTDTSEGDDSDYLESGRNPHLNQSSGNGESRVSDNDESLRSSLTLPIYGDDEDWPYLSGDVDEEAVRLAASMNPDAIDEAKGGTEEDQRKKRDGAEKFGGKRISQHHSNNSGSSHHSKTPDKLDGLRRLRKFSPFTTSSRERRSVVYAYQEARHHYAMGSDLRYRRQEPMKYHELASDRHGRLERISLFMSSQNRRNSLQTNTGPSLLYSKKTYLPYPSPCRREDSGANVPKRSSGVSGVVVKRSYQLKTQSSNNSSKEGRNMSSENTVQRKGLDKVNQGTVRRKPTTFPPTRNNVPAKTGDEKNLAEDKYAKVEVLNDIEFTKERTEHEETPKKKMRWILTTKQVPTGGVATNSVVLKDHSDQETVTKRRVTPNHDQDIPKGNPIKLRLPNFPVL</sequence>
<evidence type="ECO:0000256" key="11">
    <source>
        <dbReference type="ARBA" id="ARBA00063389"/>
    </source>
</evidence>
<evidence type="ECO:0000256" key="3">
    <source>
        <dbReference type="ARBA" id="ARBA00022664"/>
    </source>
</evidence>
<dbReference type="WBParaSite" id="sdigi.contig31.g2285.t1">
    <property type="protein sequence ID" value="sdigi.contig31.g2285.t1"/>
    <property type="gene ID" value="sdigi.contig31.g2285"/>
</dbReference>
<keyword evidence="8" id="KW-0539">Nucleus</keyword>
<keyword evidence="15" id="KW-1185">Reference proteome</keyword>
<dbReference type="SUPFAM" id="SSF50182">
    <property type="entry name" value="Sm-like ribonucleoproteins"/>
    <property type="match status" value="1"/>
</dbReference>
<keyword evidence="3" id="KW-0507">mRNA processing</keyword>
<comment type="function">
    <text evidence="10">Plays a role in pre-mRNA splicing as component of the U4/U6-U5 tri-snRNP complex that is involved in spliceosome assembly, and as component of the precatalytic spliceosome (spliceosome B complex). The heptameric LSM2-8 complex binds specifically to the 3'-terminal U-tract of U6 snRNA.</text>
</comment>
<keyword evidence="6" id="KW-0007">Acetylation</keyword>
<evidence type="ECO:0000259" key="14">
    <source>
        <dbReference type="PROSITE" id="PS52002"/>
    </source>
</evidence>
<dbReference type="CDD" id="cd01727">
    <property type="entry name" value="LSm8"/>
    <property type="match status" value="1"/>
</dbReference>
<evidence type="ECO:0000256" key="10">
    <source>
        <dbReference type="ARBA" id="ARBA00056431"/>
    </source>
</evidence>
<dbReference type="Proteomes" id="UP000887581">
    <property type="component" value="Unplaced"/>
</dbReference>
<keyword evidence="5" id="KW-0694">RNA-binding</keyword>
<dbReference type="SMART" id="SM00651">
    <property type="entry name" value="Sm"/>
    <property type="match status" value="1"/>
</dbReference>
<dbReference type="InterPro" id="IPR034103">
    <property type="entry name" value="Lsm8"/>
</dbReference>
<evidence type="ECO:0000256" key="13">
    <source>
        <dbReference type="SAM" id="MobiDB-lite"/>
    </source>
</evidence>
<evidence type="ECO:0000256" key="4">
    <source>
        <dbReference type="ARBA" id="ARBA00022728"/>
    </source>
</evidence>
<comment type="subunit">
    <text evidence="11">Component of the precatalytic spliceosome (spliceosome B complex). Component of the U4/U6-U5 tri-snRNP complex, a building block of the precatalytic spliceosome (spliceosome B complex). The U4/U6-U5 tri-snRNP complex is composed of the U4, U6 and U5 snRNAs and at least PRPF3, PRPF4, PRPF6, PRPF8, PRPF31, SNRNP200, TXNL4A, SNRNP40, SNRPB, SNRPD1, SNRPD2, SNRPD3, SNRPE, SNRPF, SNRPG, DDX23, CD2BP2, PPIH, SNU13, EFTUD2, SART1 and USP39, plus LSM2, LSM3, LSM4, LSM5, LSM6, LSM7 and LSM8. LSM2, LSM3, LSM4, LSM5, LSM6, LSM7 and LSM8 form a heptameric, ring-shaped subcomplex (the LSM2-8 complex) that is part of the U4/U6-U5 tri-snRNP complex and the precatalytic spliceosome.</text>
</comment>
<evidence type="ECO:0000256" key="5">
    <source>
        <dbReference type="ARBA" id="ARBA00022884"/>
    </source>
</evidence>
<feature type="region of interest" description="Disordered" evidence="13">
    <location>
        <begin position="199"/>
        <end position="243"/>
    </location>
</feature>
<keyword evidence="7" id="KW-0508">mRNA splicing</keyword>
<name>A0A915PWJ3_9BILA</name>
<evidence type="ECO:0000313" key="15">
    <source>
        <dbReference type="Proteomes" id="UP000887581"/>
    </source>
</evidence>
<dbReference type="FunFam" id="2.30.30.100:FF:000022">
    <property type="entry name" value="U6 snRNA-associated Sm-like protein LSm8"/>
    <property type="match status" value="1"/>
</dbReference>
<keyword evidence="9" id="KW-0687">Ribonucleoprotein</keyword>
<dbReference type="Gene3D" id="2.30.30.100">
    <property type="match status" value="1"/>
</dbReference>
<evidence type="ECO:0000256" key="9">
    <source>
        <dbReference type="ARBA" id="ARBA00023274"/>
    </source>
</evidence>
<feature type="compositionally biased region" description="Polar residues" evidence="13">
    <location>
        <begin position="225"/>
        <end position="235"/>
    </location>
</feature>
<feature type="region of interest" description="Disordered" evidence="13">
    <location>
        <begin position="277"/>
        <end position="331"/>
    </location>
</feature>
<comment type="subcellular location">
    <subcellularLocation>
        <location evidence="1">Nucleus</location>
    </subcellularLocation>
</comment>
<comment type="similarity">
    <text evidence="2">Belongs to the snRNP Sm proteins family.</text>
</comment>
<dbReference type="GO" id="GO:0000398">
    <property type="term" value="P:mRNA splicing, via spliceosome"/>
    <property type="evidence" value="ECO:0007669"/>
    <property type="project" value="InterPro"/>
</dbReference>
<accession>A0A915PWJ3</accession>
<dbReference type="InterPro" id="IPR044642">
    <property type="entry name" value="PTHR15588"/>
</dbReference>
<dbReference type="PROSITE" id="PS52002">
    <property type="entry name" value="SM"/>
    <property type="match status" value="1"/>
</dbReference>
<dbReference type="PANTHER" id="PTHR15588">
    <property type="entry name" value="LSM1"/>
    <property type="match status" value="1"/>
</dbReference>
<dbReference type="Pfam" id="PF01423">
    <property type="entry name" value="LSM"/>
    <property type="match status" value="1"/>
</dbReference>
<dbReference type="GO" id="GO:0003729">
    <property type="term" value="F:mRNA binding"/>
    <property type="evidence" value="ECO:0007669"/>
    <property type="project" value="TreeGrafter"/>
</dbReference>
<dbReference type="GO" id="GO:0005688">
    <property type="term" value="C:U6 snRNP"/>
    <property type="evidence" value="ECO:0007669"/>
    <property type="project" value="InterPro"/>
</dbReference>
<dbReference type="GO" id="GO:0071011">
    <property type="term" value="C:precatalytic spliceosome"/>
    <property type="evidence" value="ECO:0007669"/>
    <property type="project" value="TreeGrafter"/>
</dbReference>
<proteinExistence type="inferred from homology"/>
<feature type="region of interest" description="Disordered" evidence="13">
    <location>
        <begin position="423"/>
        <end position="506"/>
    </location>
</feature>
<evidence type="ECO:0000256" key="12">
    <source>
        <dbReference type="ARBA" id="ARBA00067760"/>
    </source>
</evidence>
<organism evidence="15 16">
    <name type="scientific">Setaria digitata</name>
    <dbReference type="NCBI Taxonomy" id="48799"/>
    <lineage>
        <taxon>Eukaryota</taxon>
        <taxon>Metazoa</taxon>
        <taxon>Ecdysozoa</taxon>
        <taxon>Nematoda</taxon>
        <taxon>Chromadorea</taxon>
        <taxon>Rhabditida</taxon>
        <taxon>Spirurina</taxon>
        <taxon>Spiruromorpha</taxon>
        <taxon>Filarioidea</taxon>
        <taxon>Setariidae</taxon>
        <taxon>Setaria</taxon>
    </lineage>
</organism>
<keyword evidence="4" id="KW-0747">Spliceosome</keyword>
<dbReference type="GO" id="GO:0005737">
    <property type="term" value="C:cytoplasm"/>
    <property type="evidence" value="ECO:0007669"/>
    <property type="project" value="UniProtKB-ARBA"/>
</dbReference>
<evidence type="ECO:0000256" key="7">
    <source>
        <dbReference type="ARBA" id="ARBA00023187"/>
    </source>
</evidence>
<feature type="compositionally biased region" description="Low complexity" evidence="13">
    <location>
        <begin position="437"/>
        <end position="450"/>
    </location>
</feature>
<evidence type="ECO:0000256" key="6">
    <source>
        <dbReference type="ARBA" id="ARBA00022990"/>
    </source>
</evidence>
<feature type="compositionally biased region" description="Basic and acidic residues" evidence="13">
    <location>
        <begin position="283"/>
        <end position="304"/>
    </location>
</feature>
<feature type="compositionally biased region" description="Polar residues" evidence="13">
    <location>
        <begin position="452"/>
        <end position="475"/>
    </location>
</feature>
<evidence type="ECO:0000313" key="16">
    <source>
        <dbReference type="WBParaSite" id="sdigi.contig31.g2285.t1"/>
    </source>
</evidence>
<feature type="domain" description="Sm" evidence="14">
    <location>
        <begin position="1"/>
        <end position="76"/>
    </location>
</feature>
<dbReference type="GO" id="GO:0046540">
    <property type="term" value="C:U4/U6 x U5 tri-snRNP complex"/>
    <property type="evidence" value="ECO:0007669"/>
    <property type="project" value="InterPro"/>
</dbReference>
<evidence type="ECO:0000256" key="2">
    <source>
        <dbReference type="ARBA" id="ARBA00006850"/>
    </source>
</evidence>
<dbReference type="InterPro" id="IPR001163">
    <property type="entry name" value="Sm_dom_euk/arc"/>
</dbReference>